<accession>Q0A9B3</accession>
<dbReference type="Gene3D" id="3.40.630.30">
    <property type="match status" value="1"/>
</dbReference>
<name>Q0A9B3_ALKEH</name>
<evidence type="ECO:0000259" key="3">
    <source>
        <dbReference type="PROSITE" id="PS51186"/>
    </source>
</evidence>
<evidence type="ECO:0000313" key="5">
    <source>
        <dbReference type="Proteomes" id="UP000001962"/>
    </source>
</evidence>
<reference evidence="5" key="1">
    <citation type="submission" date="2006-08" db="EMBL/GenBank/DDBJ databases">
        <title>Complete sequence of Alkalilimnicola ehrilichei MLHE-1.</title>
        <authorList>
            <person name="Copeland A."/>
            <person name="Lucas S."/>
            <person name="Lapidus A."/>
            <person name="Barry K."/>
            <person name="Detter J.C."/>
            <person name="Glavina del Rio T."/>
            <person name="Hammon N."/>
            <person name="Israni S."/>
            <person name="Dalin E."/>
            <person name="Tice H."/>
            <person name="Pitluck S."/>
            <person name="Sims D."/>
            <person name="Brettin T."/>
            <person name="Bruce D."/>
            <person name="Han C."/>
            <person name="Tapia R."/>
            <person name="Gilna P."/>
            <person name="Schmutz J."/>
            <person name="Larimer F."/>
            <person name="Land M."/>
            <person name="Hauser L."/>
            <person name="Kyrpides N."/>
            <person name="Mikhailova N."/>
            <person name="Oremland R.S."/>
            <person name="Hoeft S.E."/>
            <person name="Switzer-Blum J."/>
            <person name="Kulp T."/>
            <person name="King G."/>
            <person name="Tabita R."/>
            <person name="Witte B."/>
            <person name="Santini J.M."/>
            <person name="Basu P."/>
            <person name="Hollibaugh J.T."/>
            <person name="Xie G."/>
            <person name="Stolz J.F."/>
            <person name="Richardson P."/>
        </authorList>
    </citation>
    <scope>NUCLEOTIDE SEQUENCE [LARGE SCALE GENOMIC DNA]</scope>
    <source>
        <strain evidence="5">ATCC BAA-1101 / DSM 17681 / MLHE-1</strain>
    </source>
</reference>
<dbReference type="SUPFAM" id="SSF55729">
    <property type="entry name" value="Acyl-CoA N-acyltransferases (Nat)"/>
    <property type="match status" value="1"/>
</dbReference>
<dbReference type="Proteomes" id="UP000001962">
    <property type="component" value="Chromosome"/>
</dbReference>
<dbReference type="InterPro" id="IPR050832">
    <property type="entry name" value="Bact_Acetyltransf"/>
</dbReference>
<evidence type="ECO:0000256" key="1">
    <source>
        <dbReference type="ARBA" id="ARBA00022679"/>
    </source>
</evidence>
<keyword evidence="5" id="KW-1185">Reference proteome</keyword>
<dbReference type="PANTHER" id="PTHR43877">
    <property type="entry name" value="AMINOALKYLPHOSPHONATE N-ACETYLTRANSFERASE-RELATED-RELATED"/>
    <property type="match status" value="1"/>
</dbReference>
<gene>
    <name evidence="4" type="ordered locus">Mlg_1225</name>
</gene>
<dbReference type="GO" id="GO:0016747">
    <property type="term" value="F:acyltransferase activity, transferring groups other than amino-acyl groups"/>
    <property type="evidence" value="ECO:0007669"/>
    <property type="project" value="InterPro"/>
</dbReference>
<dbReference type="OrthoDB" id="5567621at2"/>
<dbReference type="AlphaFoldDB" id="Q0A9B3"/>
<proteinExistence type="predicted"/>
<feature type="domain" description="N-acetyltransferase" evidence="3">
    <location>
        <begin position="13"/>
        <end position="178"/>
    </location>
</feature>
<dbReference type="CDD" id="cd04301">
    <property type="entry name" value="NAT_SF"/>
    <property type="match status" value="1"/>
</dbReference>
<evidence type="ECO:0000313" key="4">
    <source>
        <dbReference type="EMBL" id="ABI56574.1"/>
    </source>
</evidence>
<dbReference type="KEGG" id="aeh:Mlg_1225"/>
<dbReference type="EMBL" id="CP000453">
    <property type="protein sequence ID" value="ABI56574.1"/>
    <property type="molecule type" value="Genomic_DNA"/>
</dbReference>
<dbReference type="eggNOG" id="COG0456">
    <property type="taxonomic scope" value="Bacteria"/>
</dbReference>
<keyword evidence="2" id="KW-0012">Acyltransferase</keyword>
<evidence type="ECO:0000256" key="2">
    <source>
        <dbReference type="ARBA" id="ARBA00023315"/>
    </source>
</evidence>
<dbReference type="InterPro" id="IPR016181">
    <property type="entry name" value="Acyl_CoA_acyltransferase"/>
</dbReference>
<organism evidence="4 5">
    <name type="scientific">Alkalilimnicola ehrlichii (strain ATCC BAA-1101 / DSM 17681 / MLHE-1)</name>
    <dbReference type="NCBI Taxonomy" id="187272"/>
    <lineage>
        <taxon>Bacteria</taxon>
        <taxon>Pseudomonadati</taxon>
        <taxon>Pseudomonadota</taxon>
        <taxon>Gammaproteobacteria</taxon>
        <taxon>Chromatiales</taxon>
        <taxon>Ectothiorhodospiraceae</taxon>
        <taxon>Alkalilimnicola</taxon>
    </lineage>
</organism>
<dbReference type="InterPro" id="IPR000182">
    <property type="entry name" value="GNAT_dom"/>
</dbReference>
<dbReference type="Pfam" id="PF13673">
    <property type="entry name" value="Acetyltransf_10"/>
    <property type="match status" value="1"/>
</dbReference>
<dbReference type="HOGENOM" id="CLU_013985_18_4_6"/>
<dbReference type="PROSITE" id="PS51186">
    <property type="entry name" value="GNAT"/>
    <property type="match status" value="1"/>
</dbReference>
<protein>
    <submittedName>
        <fullName evidence="4">GCN5-related N-acetyltransferase</fullName>
    </submittedName>
</protein>
<sequence length="180" mass="20093">MFAMNSGMSNDLFSVAPATVADIPALCRLAEATWWHCYRGMISDEQIRFMLAWMYEPERLRSEMADGVDWLLLCRAGATAPVGFAAWSGTGRGREARLHKLYVHPGHQRRGGAKALLDSVYRRAADAGYRRLSLTVNRHNRTALQCYQRAGFHPCGTQVRDIGGGFVMDDYILARPLAAD</sequence>
<keyword evidence="1 4" id="KW-0808">Transferase</keyword>